<proteinExistence type="predicted"/>
<feature type="compositionally biased region" description="Polar residues" evidence="1">
    <location>
        <begin position="45"/>
        <end position="61"/>
    </location>
</feature>
<name>A0A183SN09_SCHSO</name>
<feature type="compositionally biased region" description="Basic and acidic residues" evidence="1">
    <location>
        <begin position="194"/>
        <end position="204"/>
    </location>
</feature>
<gene>
    <name evidence="2" type="ORF">SSLN_LOCUS5607</name>
</gene>
<reference evidence="2 3" key="2">
    <citation type="submission" date="2018-11" db="EMBL/GenBank/DDBJ databases">
        <authorList>
            <consortium name="Pathogen Informatics"/>
        </authorList>
    </citation>
    <scope>NUCLEOTIDE SEQUENCE [LARGE SCALE GENOMIC DNA]</scope>
    <source>
        <strain evidence="2 3">NST_G2</strain>
    </source>
</reference>
<reference evidence="4" key="1">
    <citation type="submission" date="2016-06" db="UniProtKB">
        <authorList>
            <consortium name="WormBaseParasite"/>
        </authorList>
    </citation>
    <scope>IDENTIFICATION</scope>
</reference>
<feature type="region of interest" description="Disordered" evidence="1">
    <location>
        <begin position="181"/>
        <end position="206"/>
    </location>
</feature>
<organism evidence="4">
    <name type="scientific">Schistocephalus solidus</name>
    <name type="common">Tapeworm</name>
    <dbReference type="NCBI Taxonomy" id="70667"/>
    <lineage>
        <taxon>Eukaryota</taxon>
        <taxon>Metazoa</taxon>
        <taxon>Spiralia</taxon>
        <taxon>Lophotrochozoa</taxon>
        <taxon>Platyhelminthes</taxon>
        <taxon>Cestoda</taxon>
        <taxon>Eucestoda</taxon>
        <taxon>Diphyllobothriidea</taxon>
        <taxon>Diphyllobothriidae</taxon>
        <taxon>Schistocephalus</taxon>
    </lineage>
</organism>
<dbReference type="WBParaSite" id="SSLN_0000578601-mRNA-1">
    <property type="protein sequence ID" value="SSLN_0000578601-mRNA-1"/>
    <property type="gene ID" value="SSLN_0000578601"/>
</dbReference>
<sequence>MVLFTYTYAPTSPLTTMDSDQLSSPESSLRIAGHFYRTADDHSDLNSVGSRRSQASNQDYNQTFSSTSFASSLETGEYSDVHVLPIESQSKFSERRKEKLEDGQPMTYQDVSSAESSVIYENAKEVSHFDESSLGHIVEQLREQLEYLSRTPCRYTQVLLATSDSLERLCEFMVSDENREDDPQIAVDSLSRTKNHETHSDKALEGLSQDPTEALCMLDTAVDFAQSAINNYLTEPPLTVGSDRRVQAQPSISSFNSFDDSAAALHTSMTSGWTELDDVIRWHLQNIRQLLSGLSSSPEIFGMLNDPSGGAGSNGSPHGTLKTSENFLPAEILVALAGVVNYYAETQNHCQTVSNTNCLDYGGTRSNSLLPKDFWRLVWGQEAESISRSRNSLHRLSAYSTQSTISLLLPRQKLLEYFFSLCRDGCHFTDEDDVLQAAMEDLLDQMTDADITDHSWAYIPLTQLCLRLRPSTLVMAASTLKPSGIPNHAGRSPVFRPGSAQRQDLALFNILRYIRSQITARSHPVLIVNPKSVQPASEDHAPLHVLLRHGVKSAVVREEQVMDCSCRHMCWGLHKPTVEKVPVTSVGDADPRGLFTFYEADTLARADNCVSRELLSSWFFGPQSINKRNDLAAPYSVLRFCPGRMRVTSSPGDIEPNGRGIVTPGINNREEITAISDSGMDQEAIIASTLTLSDEHEDCQR</sequence>
<evidence type="ECO:0000313" key="4">
    <source>
        <dbReference type="WBParaSite" id="SSLN_0000578601-mRNA-1"/>
    </source>
</evidence>
<keyword evidence="3" id="KW-1185">Reference proteome</keyword>
<dbReference type="EMBL" id="UYSU01033322">
    <property type="protein sequence ID" value="VDL91992.1"/>
    <property type="molecule type" value="Genomic_DNA"/>
</dbReference>
<evidence type="ECO:0000313" key="2">
    <source>
        <dbReference type="EMBL" id="VDL91992.1"/>
    </source>
</evidence>
<dbReference type="OrthoDB" id="6279128at2759"/>
<protein>
    <submittedName>
        <fullName evidence="4">Dilute domain-containing protein</fullName>
    </submittedName>
</protein>
<accession>A0A183SN09</accession>
<evidence type="ECO:0000256" key="1">
    <source>
        <dbReference type="SAM" id="MobiDB-lite"/>
    </source>
</evidence>
<dbReference type="AlphaFoldDB" id="A0A183SN09"/>
<feature type="region of interest" description="Disordered" evidence="1">
    <location>
        <begin position="92"/>
        <end position="113"/>
    </location>
</feature>
<dbReference type="Proteomes" id="UP000275846">
    <property type="component" value="Unassembled WGS sequence"/>
</dbReference>
<evidence type="ECO:0000313" key="3">
    <source>
        <dbReference type="Proteomes" id="UP000275846"/>
    </source>
</evidence>
<feature type="region of interest" description="Disordered" evidence="1">
    <location>
        <begin position="42"/>
        <end position="61"/>
    </location>
</feature>
<feature type="compositionally biased region" description="Basic and acidic residues" evidence="1">
    <location>
        <begin position="92"/>
        <end position="102"/>
    </location>
</feature>